<feature type="domain" description="Beta-lactamase hydrolase-like protein phosphatase-like" evidence="1">
    <location>
        <begin position="3"/>
        <end position="107"/>
    </location>
</feature>
<protein>
    <submittedName>
        <fullName evidence="2">TIGR01244 family phosphatase</fullName>
    </submittedName>
</protein>
<proteinExistence type="predicted"/>
<evidence type="ECO:0000259" key="1">
    <source>
        <dbReference type="Pfam" id="PF04273"/>
    </source>
</evidence>
<dbReference type="NCBIfam" id="TIGR01244">
    <property type="entry name" value="TIGR01244 family sulfur transferase"/>
    <property type="match status" value="1"/>
</dbReference>
<evidence type="ECO:0000313" key="2">
    <source>
        <dbReference type="EMBL" id="MFK2932595.1"/>
    </source>
</evidence>
<dbReference type="EMBL" id="JADIKL010000014">
    <property type="protein sequence ID" value="MFK2932595.1"/>
    <property type="molecule type" value="Genomic_DNA"/>
</dbReference>
<dbReference type="Proteomes" id="UP001620397">
    <property type="component" value="Unassembled WGS sequence"/>
</dbReference>
<name>A0ABW8KKX0_9GAMM</name>
<gene>
    <name evidence="2" type="ORF">ISP14_17570</name>
</gene>
<dbReference type="Gene3D" id="3.90.190.10">
    <property type="entry name" value="Protein tyrosine phosphatase superfamily"/>
    <property type="match status" value="1"/>
</dbReference>
<organism evidence="2 3">
    <name type="scientific">Dyella agri</name>
    <dbReference type="NCBI Taxonomy" id="1926869"/>
    <lineage>
        <taxon>Bacteria</taxon>
        <taxon>Pseudomonadati</taxon>
        <taxon>Pseudomonadota</taxon>
        <taxon>Gammaproteobacteria</taxon>
        <taxon>Lysobacterales</taxon>
        <taxon>Rhodanobacteraceae</taxon>
        <taxon>Dyella</taxon>
    </lineage>
</organism>
<keyword evidence="3" id="KW-1185">Reference proteome</keyword>
<dbReference type="InterPro" id="IPR005939">
    <property type="entry name" value="BLH_phosphatase-like"/>
</dbReference>
<accession>A0ABW8KKX0</accession>
<dbReference type="InterPro" id="IPR029021">
    <property type="entry name" value="Prot-tyrosine_phosphatase-like"/>
</dbReference>
<evidence type="ECO:0000313" key="3">
    <source>
        <dbReference type="Proteomes" id="UP001620397"/>
    </source>
</evidence>
<sequence length="139" mass="14623">MHRLTPAFGVAPQLDEDDIALLAAQGWRSLICNRPDGEAADQPAGAGLAQVAAAHGLAWRHLPIVSGQWREADVAAFADALDALPAPVLAFCRSGTRSIHLWALAMADTLDAESIRRIAADAGYTLDPAVLHRAPGASR</sequence>
<comment type="caution">
    <text evidence="2">The sequence shown here is derived from an EMBL/GenBank/DDBJ whole genome shotgun (WGS) entry which is preliminary data.</text>
</comment>
<dbReference type="Pfam" id="PF04273">
    <property type="entry name" value="BLH_phosphatase"/>
    <property type="match status" value="1"/>
</dbReference>
<reference evidence="2 3" key="1">
    <citation type="submission" date="2020-10" db="EMBL/GenBank/DDBJ databases">
        <title>Phylogeny of dyella-like bacteria.</title>
        <authorList>
            <person name="Fu J."/>
        </authorList>
    </citation>
    <scope>NUCLEOTIDE SEQUENCE [LARGE SCALE GENOMIC DNA]</scope>
    <source>
        <strain evidence="2 3">DKC-1</strain>
    </source>
</reference>